<keyword evidence="8" id="KW-1185">Reference proteome</keyword>
<protein>
    <submittedName>
        <fullName evidence="7">Translocation/assembly module TamB</fullName>
    </submittedName>
</protein>
<proteinExistence type="predicted"/>
<feature type="domain" description="Translocation and assembly module TamB C-terminal" evidence="6">
    <location>
        <begin position="933"/>
        <end position="1253"/>
    </location>
</feature>
<dbReference type="InterPro" id="IPR007452">
    <property type="entry name" value="TamB_C"/>
</dbReference>
<sequence>MTQTPETSADNNQAPQTRPRRFRFWLLLGLGILLLVPVLLLAAVLLALRSETGTAWVIDQIPGLQAENDRGSLFGQWQADHLEWRGYGVELIVEAPLVDWSPSCLFSKQLCLEMLQAEKLEVTQLPPAEKSGAGGVISLPGVDLPLGLKISNVRMGPFNFNGTRIWDRFELDAGGSGADWNIDHAWYQLDDTTVAVSGRIETRREWPVSLQVTADLPPPYGDDWTLDATLSGSVRDLMVTGSSRGYLDAELSGKVEPLDPALPARIRVTSKQFLAVEALPATLTLKDWFVEANGSLRKGFRTLGQARLPGTTGPVQLSLEGLVTARSAKNIRIELATDREAGTDQDTVVATGTVDWRQGLAANADLRLRGFPWYTLVPGLEPPAVLLRSLDGSASWREGSYHAELTAGVDGPQGSAEISTTVDGDTQQTTLTDLMVSTGAGSLTGNGSVNFSGPLAWQAALRLEGFNPGYWMPVLEASLSGDVTTEGQFRDGSIPAMNASWSLEGDWRTHPAVLAGRLDTSSGSWELSGLEMLIGDNRLEGSGTWGNAIRGDLALSMPEPEALLSGLAGRLEAKLKAGGTLEDPTGELTANARDLRWRDEFSLENLNLEARLESGLRLMSQVEAGNLRAFGQELETLVLEASGKQEQHRLTISASHTEANLELGFEGGAGADWRTWQGALSTGVIALPGQSQRWQLESPAALDYSAGGELTFGNHCWRWQQSAVCADDQTLLPVPRLAYRIDRFPAQALAPLLPETLRWNARINGEVNFTTTDAGPDGRIFLDAGDGEFQLLVDGEWESLSYDALTTEVGLKPGQASLAARLSGPKLGDFALDMAMDPNSEDRIVDGTFQLDGLDIALAGLLSGLQEVAGRVDGRGRISGPLMGPAVNGVLHLTNGRVSDPRLPVPMEEVVASLDFAGYSAKLSGRIQSNSRSRTIIDGEFDWQQAPRGEITISGSRLPFNLEPYAQLEVEPDLTIAFREGSLQVSGAIGVPRGTIEIKGLPAQAVSVSEDEVIVGVEREAPVVRSLNMDVKVVVGEDKVTFAAFGVTGDLEGTLRIGNDMDTRGTLQLVNGQYEAYGQELELRRARLLFVGNLTQPYLDIEAVRTVDTVVAGIRLSGPVQSPETEVFSNPDMPQTDALSYVILGRAPQSRGDEGQMSRAALSLGLTQANKVTGQIGEEFGIRQLTLEAEGSGEQTSVVASGYLTDELSVRYGVGIFEPITTVALRYDLGKNIYLEAASGLAASLDIFYTRDF</sequence>
<organism evidence="7 8">
    <name type="scientific">Marinobacter metalliresistant</name>
    <dbReference type="NCBI Taxonomy" id="2961995"/>
    <lineage>
        <taxon>Bacteria</taxon>
        <taxon>Pseudomonadati</taxon>
        <taxon>Pseudomonadota</taxon>
        <taxon>Gammaproteobacteria</taxon>
        <taxon>Pseudomonadales</taxon>
        <taxon>Marinobacteraceae</taxon>
        <taxon>Marinobacter</taxon>
    </lineage>
</organism>
<dbReference type="EMBL" id="CP101118">
    <property type="protein sequence ID" value="WZF89654.1"/>
    <property type="molecule type" value="Genomic_DNA"/>
</dbReference>
<dbReference type="PANTHER" id="PTHR36985">
    <property type="entry name" value="TRANSLOCATION AND ASSEMBLY MODULE SUBUNIT TAMB"/>
    <property type="match status" value="1"/>
</dbReference>
<dbReference type="RefSeq" id="WP_341582221.1">
    <property type="nucleotide sequence ID" value="NZ_CP101118.1"/>
</dbReference>
<keyword evidence="2 5" id="KW-0812">Transmembrane</keyword>
<dbReference type="PANTHER" id="PTHR36985:SF1">
    <property type="entry name" value="TRANSLOCATION AND ASSEMBLY MODULE SUBUNIT TAMB"/>
    <property type="match status" value="1"/>
</dbReference>
<comment type="subcellular location">
    <subcellularLocation>
        <location evidence="1">Membrane</location>
        <topology evidence="1">Single-pass membrane protein</topology>
    </subcellularLocation>
</comment>
<evidence type="ECO:0000313" key="8">
    <source>
        <dbReference type="Proteomes" id="UP001475781"/>
    </source>
</evidence>
<name>A0ABZ2W5I3_9GAMM</name>
<keyword evidence="4 5" id="KW-0472">Membrane</keyword>
<dbReference type="Proteomes" id="UP001475781">
    <property type="component" value="Chromosome"/>
</dbReference>
<gene>
    <name evidence="7" type="ORF">NLK58_05475</name>
</gene>
<reference evidence="7 8" key="1">
    <citation type="submission" date="2022-07" db="EMBL/GenBank/DDBJ databases">
        <title>A copper resistant bacterium isolated from sediment samples of deep sea hydrothermal areas.</title>
        <authorList>
            <person name="Zeng X."/>
        </authorList>
    </citation>
    <scope>NUCLEOTIDE SEQUENCE [LARGE SCALE GENOMIC DNA]</scope>
    <source>
        <strain evidence="8">CuT 6</strain>
    </source>
</reference>
<evidence type="ECO:0000256" key="2">
    <source>
        <dbReference type="ARBA" id="ARBA00022692"/>
    </source>
</evidence>
<keyword evidence="3 5" id="KW-1133">Transmembrane helix</keyword>
<evidence type="ECO:0000259" key="6">
    <source>
        <dbReference type="Pfam" id="PF04357"/>
    </source>
</evidence>
<dbReference type="Pfam" id="PF04357">
    <property type="entry name" value="TamB"/>
    <property type="match status" value="1"/>
</dbReference>
<evidence type="ECO:0000256" key="3">
    <source>
        <dbReference type="ARBA" id="ARBA00022989"/>
    </source>
</evidence>
<evidence type="ECO:0000256" key="5">
    <source>
        <dbReference type="SAM" id="Phobius"/>
    </source>
</evidence>
<evidence type="ECO:0000313" key="7">
    <source>
        <dbReference type="EMBL" id="WZF89654.1"/>
    </source>
</evidence>
<evidence type="ECO:0000256" key="1">
    <source>
        <dbReference type="ARBA" id="ARBA00004167"/>
    </source>
</evidence>
<feature type="transmembrane region" description="Helical" evidence="5">
    <location>
        <begin position="24"/>
        <end position="48"/>
    </location>
</feature>
<evidence type="ECO:0000256" key="4">
    <source>
        <dbReference type="ARBA" id="ARBA00023136"/>
    </source>
</evidence>
<accession>A0ABZ2W5I3</accession>